<dbReference type="GO" id="GO:0043565">
    <property type="term" value="F:sequence-specific DNA binding"/>
    <property type="evidence" value="ECO:0007669"/>
    <property type="project" value="InterPro"/>
</dbReference>
<dbReference type="InterPro" id="IPR009057">
    <property type="entry name" value="Homeodomain-like_sf"/>
</dbReference>
<dbReference type="SMART" id="SM00382">
    <property type="entry name" value="AAA"/>
    <property type="match status" value="1"/>
</dbReference>
<evidence type="ECO:0000256" key="1">
    <source>
        <dbReference type="ARBA" id="ARBA00022741"/>
    </source>
</evidence>
<dbReference type="EMBL" id="NKHF01000015">
    <property type="protein sequence ID" value="PCK33097.1"/>
    <property type="molecule type" value="Genomic_DNA"/>
</dbReference>
<dbReference type="InterPro" id="IPR002078">
    <property type="entry name" value="Sigma_54_int"/>
</dbReference>
<dbReference type="Gene3D" id="3.40.50.2300">
    <property type="match status" value="1"/>
</dbReference>
<dbReference type="SMART" id="SM00448">
    <property type="entry name" value="REC"/>
    <property type="match status" value="1"/>
</dbReference>
<dbReference type="InterPro" id="IPR003593">
    <property type="entry name" value="AAA+_ATPase"/>
</dbReference>
<dbReference type="Gene3D" id="1.10.10.60">
    <property type="entry name" value="Homeodomain-like"/>
    <property type="match status" value="1"/>
</dbReference>
<dbReference type="PROSITE" id="PS50110">
    <property type="entry name" value="RESPONSE_REGULATORY"/>
    <property type="match status" value="1"/>
</dbReference>
<evidence type="ECO:0000256" key="4">
    <source>
        <dbReference type="ARBA" id="ARBA00023163"/>
    </source>
</evidence>
<reference evidence="9" key="1">
    <citation type="journal article" date="2019" name="Genome Announc.">
        <title>Draft Genome Sequence of Pseudoalteromonas piscicida Strain 36Y ROTHPW, an Hypersaline Seawater Isolate from the South Coast of Sonora, Mexico.</title>
        <authorList>
            <person name="Sanchez-Diaz R."/>
            <person name="Molina-Garza Z.J."/>
            <person name="Cruz-Suarez L.E."/>
            <person name="Selvin J."/>
            <person name="Kiran G.S."/>
            <person name="Ibarra-Gamez J.C."/>
            <person name="Gomez-Gil B."/>
            <person name="Galaviz-Silva L."/>
        </authorList>
    </citation>
    <scope>NUCLEOTIDE SEQUENCE [LARGE SCALE GENOMIC DNA]</scope>
    <source>
        <strain evidence="9">36Y_RITHPW</strain>
    </source>
</reference>
<name>A0A2A5JUR8_PSEO7</name>
<dbReference type="GO" id="GO:0006355">
    <property type="term" value="P:regulation of DNA-templated transcription"/>
    <property type="evidence" value="ECO:0007669"/>
    <property type="project" value="InterPro"/>
</dbReference>
<evidence type="ECO:0000259" key="7">
    <source>
        <dbReference type="PROSITE" id="PS50110"/>
    </source>
</evidence>
<gene>
    <name evidence="8" type="ORF">CEX98_03365</name>
</gene>
<dbReference type="PROSITE" id="PS00688">
    <property type="entry name" value="SIGMA54_INTERACT_3"/>
    <property type="match status" value="1"/>
</dbReference>
<keyword evidence="2" id="KW-0067">ATP-binding</keyword>
<comment type="caution">
    <text evidence="8">The sequence shown here is derived from an EMBL/GenBank/DDBJ whole genome shotgun (WGS) entry which is preliminary data.</text>
</comment>
<dbReference type="CDD" id="cd00156">
    <property type="entry name" value="REC"/>
    <property type="match status" value="1"/>
</dbReference>
<dbReference type="Proteomes" id="UP000228621">
    <property type="component" value="Unassembled WGS sequence"/>
</dbReference>
<evidence type="ECO:0000256" key="3">
    <source>
        <dbReference type="ARBA" id="ARBA00023015"/>
    </source>
</evidence>
<dbReference type="PANTHER" id="PTHR32071">
    <property type="entry name" value="TRANSCRIPTIONAL REGULATORY PROTEIN"/>
    <property type="match status" value="1"/>
</dbReference>
<keyword evidence="4" id="KW-0804">Transcription</keyword>
<keyword evidence="5" id="KW-0597">Phosphoprotein</keyword>
<dbReference type="FunFam" id="3.40.50.300:FF:000006">
    <property type="entry name" value="DNA-binding transcriptional regulator NtrC"/>
    <property type="match status" value="1"/>
</dbReference>
<feature type="domain" description="Response regulatory" evidence="7">
    <location>
        <begin position="4"/>
        <end position="122"/>
    </location>
</feature>
<dbReference type="Pfam" id="PF00158">
    <property type="entry name" value="Sigma54_activat"/>
    <property type="match status" value="1"/>
</dbReference>
<accession>A0A2A5JUR8</accession>
<evidence type="ECO:0000259" key="6">
    <source>
        <dbReference type="PROSITE" id="PS50045"/>
    </source>
</evidence>
<dbReference type="GO" id="GO:0000160">
    <property type="term" value="P:phosphorelay signal transduction system"/>
    <property type="evidence" value="ECO:0007669"/>
    <property type="project" value="InterPro"/>
</dbReference>
<dbReference type="Gene3D" id="1.10.8.60">
    <property type="match status" value="1"/>
</dbReference>
<dbReference type="Pfam" id="PF25601">
    <property type="entry name" value="AAA_lid_14"/>
    <property type="match status" value="1"/>
</dbReference>
<dbReference type="OrthoDB" id="9804019at2"/>
<dbReference type="SUPFAM" id="SSF52172">
    <property type="entry name" value="CheY-like"/>
    <property type="match status" value="1"/>
</dbReference>
<proteinExistence type="predicted"/>
<dbReference type="CDD" id="cd00009">
    <property type="entry name" value="AAA"/>
    <property type="match status" value="1"/>
</dbReference>
<dbReference type="SUPFAM" id="SSF52540">
    <property type="entry name" value="P-loop containing nucleoside triphosphate hydrolases"/>
    <property type="match status" value="1"/>
</dbReference>
<keyword evidence="1" id="KW-0547">Nucleotide-binding</keyword>
<evidence type="ECO:0000313" key="8">
    <source>
        <dbReference type="EMBL" id="PCK33097.1"/>
    </source>
</evidence>
<evidence type="ECO:0000256" key="5">
    <source>
        <dbReference type="PROSITE-ProRule" id="PRU00169"/>
    </source>
</evidence>
<dbReference type="PROSITE" id="PS50045">
    <property type="entry name" value="SIGMA54_INTERACT_4"/>
    <property type="match status" value="1"/>
</dbReference>
<dbReference type="InterPro" id="IPR001789">
    <property type="entry name" value="Sig_transdc_resp-reg_receiver"/>
</dbReference>
<keyword evidence="3" id="KW-0805">Transcription regulation</keyword>
<dbReference type="AlphaFoldDB" id="A0A2A5JUR8"/>
<evidence type="ECO:0000256" key="2">
    <source>
        <dbReference type="ARBA" id="ARBA00022840"/>
    </source>
</evidence>
<dbReference type="SUPFAM" id="SSF46689">
    <property type="entry name" value="Homeodomain-like"/>
    <property type="match status" value="1"/>
</dbReference>
<evidence type="ECO:0000313" key="9">
    <source>
        <dbReference type="Proteomes" id="UP000228621"/>
    </source>
</evidence>
<dbReference type="InterPro" id="IPR002197">
    <property type="entry name" value="HTH_Fis"/>
</dbReference>
<dbReference type="InterPro" id="IPR011006">
    <property type="entry name" value="CheY-like_superfamily"/>
</dbReference>
<feature type="modified residue" description="4-aspartylphosphate" evidence="5">
    <location>
        <position position="53"/>
    </location>
</feature>
<sequence>MQGSILIVDDKADIRLSLQFLLKNHGFTVFQSSNLHGAAEQLDQHEIDIVLLDMNYEFDTTSGDEGLGFLSKYTPQSSTVFIAMTAWSSVELAVEAMQRGAKDFFAKPWDNHNLVMMVKKHLGLKQIAAKTQTSSVPPNTSSQVKATDTAEKLLWLSPAMTALKTKLDRVAKTKANILLRGENGTGKSHIANYIHQQSNLTGSFVSTNMAAIPESLFESEMFGHVKGAFTDAKQDRQGRFSMAEDGTLFLDEIGTLTEPQQAKLLRVLETGEYEAVGANKTQLASSRIISATNADLELQLQMGQFRSDLYFRLNTMEFEIPPLRQRPDEIIPLANFFIQQHANTYGLDPKPLSDTAQTTLTTYSFPGNIRELSHMMERALLLCDNDAISDSDLSLKTISKTQAAQPEMMTLDQAEQKLIKMALAQCHENVEEAAALLGISKSALYRRLDKFEIKTR</sequence>
<dbReference type="Pfam" id="PF00072">
    <property type="entry name" value="Response_reg"/>
    <property type="match status" value="1"/>
</dbReference>
<dbReference type="PRINTS" id="PR01590">
    <property type="entry name" value="HTHFIS"/>
</dbReference>
<protein>
    <submittedName>
        <fullName evidence="8">Sigma-54-dependent Fis family transcriptional regulator</fullName>
    </submittedName>
</protein>
<dbReference type="InterPro" id="IPR027417">
    <property type="entry name" value="P-loop_NTPase"/>
</dbReference>
<organism evidence="8 9">
    <name type="scientific">Pseudoalteromonas piscicida</name>
    <dbReference type="NCBI Taxonomy" id="43662"/>
    <lineage>
        <taxon>Bacteria</taxon>
        <taxon>Pseudomonadati</taxon>
        <taxon>Pseudomonadota</taxon>
        <taxon>Gammaproteobacteria</taxon>
        <taxon>Alteromonadales</taxon>
        <taxon>Pseudoalteromonadaceae</taxon>
        <taxon>Pseudoalteromonas</taxon>
    </lineage>
</organism>
<dbReference type="RefSeq" id="WP_099640720.1">
    <property type="nucleotide sequence ID" value="NZ_NKHF01000015.1"/>
</dbReference>
<feature type="domain" description="Sigma-54 factor interaction" evidence="6">
    <location>
        <begin position="153"/>
        <end position="381"/>
    </location>
</feature>
<keyword evidence="9" id="KW-1185">Reference proteome</keyword>
<dbReference type="Gene3D" id="3.40.50.300">
    <property type="entry name" value="P-loop containing nucleotide triphosphate hydrolases"/>
    <property type="match status" value="1"/>
</dbReference>
<dbReference type="GO" id="GO:0005524">
    <property type="term" value="F:ATP binding"/>
    <property type="evidence" value="ECO:0007669"/>
    <property type="project" value="UniProtKB-KW"/>
</dbReference>
<dbReference type="Pfam" id="PF02954">
    <property type="entry name" value="HTH_8"/>
    <property type="match status" value="1"/>
</dbReference>
<dbReference type="InterPro" id="IPR058031">
    <property type="entry name" value="AAA_lid_NorR"/>
</dbReference>
<dbReference type="InterPro" id="IPR025944">
    <property type="entry name" value="Sigma_54_int_dom_CS"/>
</dbReference>